<keyword evidence="2" id="KW-1185">Reference proteome</keyword>
<accession>A0A090EAD4</accession>
<protein>
    <submittedName>
        <fullName evidence="1">Uncharacterized protein</fullName>
    </submittedName>
</protein>
<dbReference type="EMBL" id="CCMZ01000056">
    <property type="protein sequence ID" value="CDX26885.1"/>
    <property type="molecule type" value="Genomic_DNA"/>
</dbReference>
<sequence length="150" mass="17352">MHEWELPIWAAWAGEKTFRETSRREHIEFQNMNISRDGYSARFDVMFANERNSVAVPLHEIDALISQLQQAAKEMRSKQRIHRRGGIDPLRELFDTALDPVKNEVFVHPRGDVVFLHRFDGHAPVAIKMKPTDIKILRAKTNAVLARLAN</sequence>
<evidence type="ECO:0000313" key="2">
    <source>
        <dbReference type="Proteomes" id="UP000045285"/>
    </source>
</evidence>
<evidence type="ECO:0000313" key="1">
    <source>
        <dbReference type="EMBL" id="CDX26885.1"/>
    </source>
</evidence>
<dbReference type="Proteomes" id="UP000045285">
    <property type="component" value="Unassembled WGS sequence"/>
</dbReference>
<gene>
    <name evidence="1" type="ORF">MPL3356_60603</name>
</gene>
<name>A0A090EAD4_MESPL</name>
<organism evidence="1 2">
    <name type="scientific">Mesorhizobium plurifarium</name>
    <dbReference type="NCBI Taxonomy" id="69974"/>
    <lineage>
        <taxon>Bacteria</taxon>
        <taxon>Pseudomonadati</taxon>
        <taxon>Pseudomonadota</taxon>
        <taxon>Alphaproteobacteria</taxon>
        <taxon>Hyphomicrobiales</taxon>
        <taxon>Phyllobacteriaceae</taxon>
        <taxon>Mesorhizobium</taxon>
    </lineage>
</organism>
<proteinExistence type="predicted"/>
<reference evidence="2" key="1">
    <citation type="submission" date="2014-08" db="EMBL/GenBank/DDBJ databases">
        <authorList>
            <person name="Moulin L."/>
        </authorList>
    </citation>
    <scope>NUCLEOTIDE SEQUENCE [LARGE SCALE GENOMIC DNA]</scope>
</reference>
<dbReference type="AlphaFoldDB" id="A0A090EAD4"/>